<comment type="caution">
    <text evidence="5">The sequence shown here is derived from an EMBL/GenBank/DDBJ whole genome shotgun (WGS) entry which is preliminary data.</text>
</comment>
<feature type="compositionally biased region" description="Pro residues" evidence="2">
    <location>
        <begin position="284"/>
        <end position="294"/>
    </location>
</feature>
<dbReference type="PROSITE" id="PS50222">
    <property type="entry name" value="EF_HAND_2"/>
    <property type="match status" value="1"/>
</dbReference>
<reference evidence="5 6" key="1">
    <citation type="journal article" date="2024" name="Science">
        <title>Giant polyketide synthase enzymes in the biosynthesis of giant marine polyether toxins.</title>
        <authorList>
            <person name="Fallon T.R."/>
            <person name="Shende V.V."/>
            <person name="Wierzbicki I.H."/>
            <person name="Pendleton A.L."/>
            <person name="Watervoot N.F."/>
            <person name="Auber R.P."/>
            <person name="Gonzalez D.J."/>
            <person name="Wisecaver J.H."/>
            <person name="Moore B.S."/>
        </authorList>
    </citation>
    <scope>NUCLEOTIDE SEQUENCE [LARGE SCALE GENOMIC DNA]</scope>
    <source>
        <strain evidence="5 6">12B1</strain>
    </source>
</reference>
<feature type="region of interest" description="Disordered" evidence="2">
    <location>
        <begin position="479"/>
        <end position="551"/>
    </location>
</feature>
<proteinExistence type="predicted"/>
<keyword evidence="6" id="KW-1185">Reference proteome</keyword>
<feature type="compositionally biased region" description="Basic residues" evidence="2">
    <location>
        <begin position="259"/>
        <end position="274"/>
    </location>
</feature>
<gene>
    <name evidence="5" type="ORF">AB1Y20_013585</name>
</gene>
<dbReference type="InterPro" id="IPR002048">
    <property type="entry name" value="EF_hand_dom"/>
</dbReference>
<feature type="domain" description="SWIM-type" evidence="4">
    <location>
        <begin position="33"/>
        <end position="71"/>
    </location>
</feature>
<dbReference type="PROSITE" id="PS50966">
    <property type="entry name" value="ZF_SWIM"/>
    <property type="match status" value="1"/>
</dbReference>
<dbReference type="SUPFAM" id="SSF47473">
    <property type="entry name" value="EF-hand"/>
    <property type="match status" value="1"/>
</dbReference>
<feature type="region of interest" description="Disordered" evidence="2">
    <location>
        <begin position="390"/>
        <end position="416"/>
    </location>
</feature>
<evidence type="ECO:0008006" key="7">
    <source>
        <dbReference type="Google" id="ProtNLM"/>
    </source>
</evidence>
<accession>A0AB34II80</accession>
<dbReference type="Proteomes" id="UP001515480">
    <property type="component" value="Unassembled WGS sequence"/>
</dbReference>
<evidence type="ECO:0000259" key="4">
    <source>
        <dbReference type="PROSITE" id="PS50966"/>
    </source>
</evidence>
<evidence type="ECO:0000313" key="5">
    <source>
        <dbReference type="EMBL" id="KAL1499070.1"/>
    </source>
</evidence>
<evidence type="ECO:0000256" key="2">
    <source>
        <dbReference type="SAM" id="MobiDB-lite"/>
    </source>
</evidence>
<dbReference type="InterPro" id="IPR011992">
    <property type="entry name" value="EF-hand-dom_pair"/>
</dbReference>
<feature type="domain" description="EF-hand" evidence="3">
    <location>
        <begin position="129"/>
        <end position="164"/>
    </location>
</feature>
<organism evidence="5 6">
    <name type="scientific">Prymnesium parvum</name>
    <name type="common">Toxic golden alga</name>
    <dbReference type="NCBI Taxonomy" id="97485"/>
    <lineage>
        <taxon>Eukaryota</taxon>
        <taxon>Haptista</taxon>
        <taxon>Haptophyta</taxon>
        <taxon>Prymnesiophyceae</taxon>
        <taxon>Prymnesiales</taxon>
        <taxon>Prymnesiaceae</taxon>
        <taxon>Prymnesium</taxon>
    </lineage>
</organism>
<dbReference type="GO" id="GO:0008270">
    <property type="term" value="F:zinc ion binding"/>
    <property type="evidence" value="ECO:0007669"/>
    <property type="project" value="UniProtKB-KW"/>
</dbReference>
<protein>
    <recommendedName>
        <fullName evidence="7">EF-hand domain-containing protein</fullName>
    </recommendedName>
</protein>
<evidence type="ECO:0000259" key="3">
    <source>
        <dbReference type="PROSITE" id="PS50222"/>
    </source>
</evidence>
<feature type="compositionally biased region" description="Pro residues" evidence="2">
    <location>
        <begin position="395"/>
        <end position="405"/>
    </location>
</feature>
<dbReference type="AlphaFoldDB" id="A0AB34II80"/>
<dbReference type="GO" id="GO:0005509">
    <property type="term" value="F:calcium ion binding"/>
    <property type="evidence" value="ECO:0007669"/>
    <property type="project" value="InterPro"/>
</dbReference>
<feature type="compositionally biased region" description="Basic and acidic residues" evidence="2">
    <location>
        <begin position="524"/>
        <end position="539"/>
    </location>
</feature>
<sequence length="871" mass="95364">MMPSTVFLGGSIPAHHEGFDMLFLALGMMLGGVCILGARAAARAAARCSCPDWRTSTTRCQHRACAWLGSRSPYKPQELLLPRCYERSDAAQYKQERRSKARKGESMTELEARKLSLQLCGHLGLAIPPAREEWEEVVQRVDKHGSGFVSRDALRLLVRKELKLAQSAISDSKLKALHRWLDPFDCDAITLADFELFLTMHSRPMHAATRADPSPLQRAFHGKLFIPVQRTCNEVGAWMRRCLSSALSRCSSRSAAKGWRGKGRQSTLHHPKRRQNLERKSPPKKAPPLPPPVGASPLPSWMATSHPLGRGEAFALRVRDLPADHPSPASTCRCGADLCSRRPSAPIWPMQTEEQWRAATASQPPLVRMQKNAALRAQARMAAYELSLSAESAPSPAPRTAPSPSSPTHGWKSPPAEGCARLHGGVVYREAEAFWRLTLAQRLLQEAIDARKEARRLEESAVRPRKPRVKKIAPLPHWLAANVSPPGTKPPPPRRLSAASPLPKEEPVKKAGVRKVVARNVPRPAERKAAPRQPARGEESDGAALGSWAEGASDEEGAQLLRAQLCEDAEAEAEAEAAVGLARHLLALPRAWRTLWSRVRLPALPTDEARLALGEALERHFPSLFDVFARYAAPADIVALESGPFLLSRDGWLAFASDAQLPLPRKQQEAIFDRVASAPLDLPRFLEALISAAVALRPPRAGKLTAERLVRAADDLVTDLVLAHASRAGVLSFRVVMLSSVAVPQALDVLGVRLRQIFAHYAAPDGTMDARELLRLARDCGLLEQHISQPQVVAAFAYSLPVGTAAPGMLRYDGSFEECVLRMALSYEAVRIPPASIDLSRSVPLHPKEEAMVLQRLAVLVHTLSDVLVSV</sequence>
<keyword evidence="1" id="KW-0863">Zinc-finger</keyword>
<dbReference type="EMBL" id="JBGBPQ010000026">
    <property type="protein sequence ID" value="KAL1499070.1"/>
    <property type="molecule type" value="Genomic_DNA"/>
</dbReference>
<keyword evidence="1" id="KW-0479">Metal-binding</keyword>
<keyword evidence="1" id="KW-0862">Zinc</keyword>
<evidence type="ECO:0000313" key="6">
    <source>
        <dbReference type="Proteomes" id="UP001515480"/>
    </source>
</evidence>
<feature type="region of interest" description="Disordered" evidence="2">
    <location>
        <begin position="254"/>
        <end position="304"/>
    </location>
</feature>
<dbReference type="InterPro" id="IPR007527">
    <property type="entry name" value="Znf_SWIM"/>
</dbReference>
<name>A0AB34II80_PRYPA</name>
<evidence type="ECO:0000256" key="1">
    <source>
        <dbReference type="PROSITE-ProRule" id="PRU00325"/>
    </source>
</evidence>